<keyword evidence="6 9" id="KW-0811">Translocation</keyword>
<comment type="subunit">
    <text evidence="9">Component of the nuclear pore complex (NPC).</text>
</comment>
<dbReference type="PANTHER" id="PTHR13373:SF21">
    <property type="entry name" value="NUCLEAR PORE COMPLEX PROTEIN NUP85"/>
    <property type="match status" value="1"/>
</dbReference>
<evidence type="ECO:0000256" key="6">
    <source>
        <dbReference type="ARBA" id="ARBA00023010"/>
    </source>
</evidence>
<dbReference type="PANTHER" id="PTHR13373">
    <property type="entry name" value="FROUNT PROTEIN-RELATED"/>
    <property type="match status" value="1"/>
</dbReference>
<keyword evidence="7 9" id="KW-0906">Nuclear pore complex</keyword>
<evidence type="ECO:0000256" key="8">
    <source>
        <dbReference type="ARBA" id="ARBA00023242"/>
    </source>
</evidence>
<evidence type="ECO:0000256" key="5">
    <source>
        <dbReference type="ARBA" id="ARBA00022927"/>
    </source>
</evidence>
<evidence type="ECO:0000313" key="12">
    <source>
        <dbReference type="Proteomes" id="UP001473302"/>
    </source>
</evidence>
<dbReference type="Proteomes" id="UP001473302">
    <property type="component" value="Unassembled WGS sequence"/>
</dbReference>
<dbReference type="EMBL" id="BAABUK010000005">
    <property type="protein sequence ID" value="GAA5809709.1"/>
    <property type="molecule type" value="Genomic_DNA"/>
</dbReference>
<evidence type="ECO:0000256" key="9">
    <source>
        <dbReference type="RuleBase" id="RU365073"/>
    </source>
</evidence>
<keyword evidence="12" id="KW-1185">Reference proteome</keyword>
<reference evidence="11 12" key="1">
    <citation type="submission" date="2024-04" db="EMBL/GenBank/DDBJ databases">
        <title>genome sequences of Mucor flavus KT1a and Helicostylum pulchrum KT1b strains isolated from the surface of a dry-aged beef.</title>
        <authorList>
            <person name="Toyotome T."/>
            <person name="Hosono M."/>
            <person name="Torimaru M."/>
            <person name="Fukuda K."/>
            <person name="Mikami N."/>
        </authorList>
    </citation>
    <scope>NUCLEOTIDE SEQUENCE [LARGE SCALE GENOMIC DNA]</scope>
    <source>
        <strain evidence="11 12">KT1a</strain>
    </source>
</reference>
<evidence type="ECO:0000256" key="7">
    <source>
        <dbReference type="ARBA" id="ARBA00023132"/>
    </source>
</evidence>
<sequence>MSNNTQDSIKQNESTDSEQLPNDLLQQKFDLIKQNAPKSKDQFYHQSFDIFSRLNNCVKGNDSFEYKESKKAEISQIVSEYVDLVHEFPKASSFEGIWDLASLLYFSSPESDLVIDLNDWVNQYGPDLAGPQYEGPLDVATRHVLRGNFIEAIDVLNDISIDLDPVQLTATQAVIQLLQKFQALQLLRHDTSQYAARWTELREECARQLENSLRDFDHRENSDLDNDIKSLLSILNGDEDHLLYAGDYFERIIGCILYARPTITMSDLAHLAQRVVMDDEQDEHAYMLMGCFDDAFEVANDLWLQTHLGHALIAVGAKTTDPVHVESTETEYIIDPIYYCIDQYATMLAEENNLWKEAVVYITACVENKEIWIKKLLNKSALKSKDMSLLNSVLNIAKEHDLRDVQKYIHKVIGQRYEQKKETKKATIQYGKAHDLESLDRLAHHEFSQFLKTGTLGDVVTNMEELKECPHYALLILYHNFREHLEKKEWKRASQLLLQLLAHERLPTKFEMVLLTDNIAILEDSKPHYSLDQIIDQIKLFKKITDETSAKDFLAIYYKFVYHKELPSNTVTAILREKMVHRAVIASN</sequence>
<evidence type="ECO:0000256" key="3">
    <source>
        <dbReference type="ARBA" id="ARBA00022448"/>
    </source>
</evidence>
<organism evidence="11 12">
    <name type="scientific">Mucor flavus</name>
    <dbReference type="NCBI Taxonomy" id="439312"/>
    <lineage>
        <taxon>Eukaryota</taxon>
        <taxon>Fungi</taxon>
        <taxon>Fungi incertae sedis</taxon>
        <taxon>Mucoromycota</taxon>
        <taxon>Mucoromycotina</taxon>
        <taxon>Mucoromycetes</taxon>
        <taxon>Mucorales</taxon>
        <taxon>Mucorineae</taxon>
        <taxon>Mucoraceae</taxon>
        <taxon>Mucor</taxon>
    </lineage>
</organism>
<keyword evidence="3 9" id="KW-0813">Transport</keyword>
<proteinExistence type="inferred from homology"/>
<comment type="function">
    <text evidence="9">Functions as a component of the nuclear pore complex (NPC).</text>
</comment>
<keyword evidence="8 9" id="KW-0539">Nucleus</keyword>
<evidence type="ECO:0000256" key="4">
    <source>
        <dbReference type="ARBA" id="ARBA00022816"/>
    </source>
</evidence>
<accession>A0ABP9YS75</accession>
<dbReference type="InterPro" id="IPR011502">
    <property type="entry name" value="Nucleoporin_Nup85"/>
</dbReference>
<evidence type="ECO:0000256" key="10">
    <source>
        <dbReference type="SAM" id="MobiDB-lite"/>
    </source>
</evidence>
<keyword evidence="5 9" id="KW-0653">Protein transport</keyword>
<comment type="subcellular location">
    <subcellularLocation>
        <location evidence="1 9">Nucleus</location>
        <location evidence="1 9">Nuclear pore complex</location>
    </subcellularLocation>
</comment>
<comment type="similarity">
    <text evidence="2 9">Belongs to the nucleoporin Nup85 family.</text>
</comment>
<name>A0ABP9YS75_9FUNG</name>
<evidence type="ECO:0000256" key="1">
    <source>
        <dbReference type="ARBA" id="ARBA00004567"/>
    </source>
</evidence>
<keyword evidence="4 9" id="KW-0509">mRNA transport</keyword>
<gene>
    <name evidence="11" type="ORF">MFLAVUS_003122</name>
</gene>
<feature type="region of interest" description="Disordered" evidence="10">
    <location>
        <begin position="1"/>
        <end position="20"/>
    </location>
</feature>
<evidence type="ECO:0000313" key="11">
    <source>
        <dbReference type="EMBL" id="GAA5809709.1"/>
    </source>
</evidence>
<protein>
    <recommendedName>
        <fullName evidence="9">Nuclear pore complex protein Nup85</fullName>
    </recommendedName>
</protein>
<evidence type="ECO:0000256" key="2">
    <source>
        <dbReference type="ARBA" id="ARBA00005573"/>
    </source>
</evidence>
<dbReference type="Pfam" id="PF07575">
    <property type="entry name" value="Nucleopor_Nup85"/>
    <property type="match status" value="1"/>
</dbReference>
<comment type="caution">
    <text evidence="11">The sequence shown here is derived from an EMBL/GenBank/DDBJ whole genome shotgun (WGS) entry which is preliminary data.</text>
</comment>
<keyword evidence="9" id="KW-0472">Membrane</keyword>